<name>A0A0F9PV82_9ZZZZ</name>
<reference evidence="1" key="1">
    <citation type="journal article" date="2015" name="Nature">
        <title>Complex archaea that bridge the gap between prokaryotes and eukaryotes.</title>
        <authorList>
            <person name="Spang A."/>
            <person name="Saw J.H."/>
            <person name="Jorgensen S.L."/>
            <person name="Zaremba-Niedzwiedzka K."/>
            <person name="Martijn J."/>
            <person name="Lind A.E."/>
            <person name="van Eijk R."/>
            <person name="Schleper C."/>
            <person name="Guy L."/>
            <person name="Ettema T.J."/>
        </authorList>
    </citation>
    <scope>NUCLEOTIDE SEQUENCE</scope>
</reference>
<proteinExistence type="predicted"/>
<protein>
    <submittedName>
        <fullName evidence="1">Uncharacterized protein</fullName>
    </submittedName>
</protein>
<sequence>MSMGHNVLTKIVNAVRQGLDLTGLTAALDTGTKGIAADVIAESTSATGVTIDGVVLQDGAIMAAGDTVVGDNASMGYTVAEGLILTGQGTTNDITLKNDADSNVLTVATGQTAIARVGGDQTLMIVIADADYTVLAANSGKIHHVANVSADRTFTLPTAAAGLYYEFWSTMEAADSHDWLIVTGSDTNYYKGGVLWCKSDVAEATASEVTIVAPNGSDDATIQIDLPSVGTVIRMYCDGTNWFLTGFVMSVATPSYT</sequence>
<comment type="caution">
    <text evidence="1">The sequence shown here is derived from an EMBL/GenBank/DDBJ whole genome shotgun (WGS) entry which is preliminary data.</text>
</comment>
<evidence type="ECO:0000313" key="1">
    <source>
        <dbReference type="EMBL" id="KKN35530.1"/>
    </source>
</evidence>
<dbReference type="AlphaFoldDB" id="A0A0F9PV82"/>
<gene>
    <name evidence="1" type="ORF">LCGC14_0782640</name>
</gene>
<organism evidence="1">
    <name type="scientific">marine sediment metagenome</name>
    <dbReference type="NCBI Taxonomy" id="412755"/>
    <lineage>
        <taxon>unclassified sequences</taxon>
        <taxon>metagenomes</taxon>
        <taxon>ecological metagenomes</taxon>
    </lineage>
</organism>
<accession>A0A0F9PV82</accession>
<dbReference type="EMBL" id="LAZR01002031">
    <property type="protein sequence ID" value="KKN35530.1"/>
    <property type="molecule type" value="Genomic_DNA"/>
</dbReference>